<proteinExistence type="predicted"/>
<reference evidence="1" key="1">
    <citation type="submission" date="2014-05" db="EMBL/GenBank/DDBJ databases">
        <authorList>
            <person name="Chronopoulou M."/>
        </authorList>
    </citation>
    <scope>NUCLEOTIDE SEQUENCE</scope>
    <source>
        <tissue evidence="1">Whole organism</tissue>
    </source>
</reference>
<sequence length="10" mass="1232">MRRRTTVNKA</sequence>
<name>A0A0K2TUU6_LEPSM</name>
<organism evidence="1">
    <name type="scientific">Lepeophtheirus salmonis</name>
    <name type="common">Salmon louse</name>
    <name type="synonym">Caligus salmonis</name>
    <dbReference type="NCBI Taxonomy" id="72036"/>
    <lineage>
        <taxon>Eukaryota</taxon>
        <taxon>Metazoa</taxon>
        <taxon>Ecdysozoa</taxon>
        <taxon>Arthropoda</taxon>
        <taxon>Crustacea</taxon>
        <taxon>Multicrustacea</taxon>
        <taxon>Hexanauplia</taxon>
        <taxon>Copepoda</taxon>
        <taxon>Siphonostomatoida</taxon>
        <taxon>Caligidae</taxon>
        <taxon>Lepeophtheirus</taxon>
    </lineage>
</organism>
<protein>
    <submittedName>
        <fullName evidence="1">Uncharacterized protein</fullName>
    </submittedName>
</protein>
<evidence type="ECO:0000313" key="1">
    <source>
        <dbReference type="EMBL" id="CDW29427.1"/>
    </source>
</evidence>
<accession>A0A0K2TUU6</accession>
<dbReference type="EMBL" id="HACA01012066">
    <property type="protein sequence ID" value="CDW29427.1"/>
    <property type="molecule type" value="Transcribed_RNA"/>
</dbReference>